<dbReference type="EMBL" id="BDDD01000197">
    <property type="protein sequence ID" value="GAV61355.1"/>
    <property type="molecule type" value="Genomic_DNA"/>
</dbReference>
<gene>
    <name evidence="1" type="ORF">CFOL_v3_04882</name>
</gene>
<feature type="non-terminal residue" evidence="1">
    <location>
        <position position="198"/>
    </location>
</feature>
<name>A0A1Q3B0C8_CEPFO</name>
<dbReference type="Pfam" id="PF14223">
    <property type="entry name" value="Retrotran_gag_2"/>
    <property type="match status" value="1"/>
</dbReference>
<feature type="non-terminal residue" evidence="1">
    <location>
        <position position="1"/>
    </location>
</feature>
<accession>A0A1Q3B0C8</accession>
<organism evidence="1 2">
    <name type="scientific">Cephalotus follicularis</name>
    <name type="common">Albany pitcher plant</name>
    <dbReference type="NCBI Taxonomy" id="3775"/>
    <lineage>
        <taxon>Eukaryota</taxon>
        <taxon>Viridiplantae</taxon>
        <taxon>Streptophyta</taxon>
        <taxon>Embryophyta</taxon>
        <taxon>Tracheophyta</taxon>
        <taxon>Spermatophyta</taxon>
        <taxon>Magnoliopsida</taxon>
        <taxon>eudicotyledons</taxon>
        <taxon>Gunneridae</taxon>
        <taxon>Pentapetalae</taxon>
        <taxon>rosids</taxon>
        <taxon>fabids</taxon>
        <taxon>Oxalidales</taxon>
        <taxon>Cephalotaceae</taxon>
        <taxon>Cephalotus</taxon>
    </lineage>
</organism>
<comment type="caution">
    <text evidence="1">The sequence shown here is derived from an EMBL/GenBank/DDBJ whole genome shotgun (WGS) entry which is preliminary data.</text>
</comment>
<evidence type="ECO:0000313" key="2">
    <source>
        <dbReference type="Proteomes" id="UP000187406"/>
    </source>
</evidence>
<keyword evidence="2" id="KW-1185">Reference proteome</keyword>
<reference evidence="2" key="1">
    <citation type="submission" date="2016-04" db="EMBL/GenBank/DDBJ databases">
        <title>Cephalotus genome sequencing.</title>
        <authorList>
            <person name="Fukushima K."/>
            <person name="Hasebe M."/>
            <person name="Fang X."/>
        </authorList>
    </citation>
    <scope>NUCLEOTIDE SEQUENCE [LARGE SCALE GENOMIC DNA]</scope>
    <source>
        <strain evidence="2">cv. St1</strain>
    </source>
</reference>
<dbReference type="InParanoid" id="A0A1Q3B0C8"/>
<protein>
    <submittedName>
        <fullName evidence="1">UBN2 domain-containing protein</fullName>
    </submittedName>
</protein>
<sequence length="198" mass="22036">HGLKMIGYIEQLDGLGSKVDNELSVDLILTSLPDSFQQFVINFHTNKIEATLHELINMLKTVEGTFKQAKALVLLLGEFSKGKKGKKNLKKTSKPLQAKGGVKKASTTEKKGTCFHCGKDGRWKTKWKVYFASLKDKPSEDSDICNNLQALTRRRTLSKGEVDLLVGNGARVATLTVGTVHLLLPSERVLELKNYFYV</sequence>
<evidence type="ECO:0000313" key="1">
    <source>
        <dbReference type="EMBL" id="GAV61355.1"/>
    </source>
</evidence>
<proteinExistence type="predicted"/>
<dbReference type="Proteomes" id="UP000187406">
    <property type="component" value="Unassembled WGS sequence"/>
</dbReference>
<dbReference type="OrthoDB" id="1688915at2759"/>
<dbReference type="AlphaFoldDB" id="A0A1Q3B0C8"/>